<dbReference type="PANTHER" id="PTHR11895:SF169">
    <property type="entry name" value="GLUTAMYL-TRNA(GLN) AMIDOTRANSFERASE"/>
    <property type="match status" value="1"/>
</dbReference>
<evidence type="ECO:0000313" key="3">
    <source>
        <dbReference type="EMBL" id="TLG17735.1"/>
    </source>
</evidence>
<dbReference type="EC" id="3.5.1.54" evidence="3"/>
<dbReference type="InterPro" id="IPR000120">
    <property type="entry name" value="Amidase"/>
</dbReference>
<name>A0A5R8PL56_9NOCA</name>
<dbReference type="InterPro" id="IPR014085">
    <property type="entry name" value="Allophanate_hydrolase"/>
</dbReference>
<dbReference type="NCBIfam" id="TIGR02713">
    <property type="entry name" value="allophanate_hyd"/>
    <property type="match status" value="1"/>
</dbReference>
<protein>
    <submittedName>
        <fullName evidence="3">Allophanate hydrolase</fullName>
        <ecNumber evidence="3">3.5.1.54</ecNumber>
    </submittedName>
</protein>
<dbReference type="AlphaFoldDB" id="A0A5R8PL56"/>
<dbReference type="Gene3D" id="1.20.58.1700">
    <property type="match status" value="1"/>
</dbReference>
<dbReference type="Pfam" id="PF01425">
    <property type="entry name" value="Amidase"/>
    <property type="match status" value="1"/>
</dbReference>
<dbReference type="Pfam" id="PF21986">
    <property type="entry name" value="AH_C"/>
    <property type="match status" value="1"/>
</dbReference>
<dbReference type="Proteomes" id="UP000308349">
    <property type="component" value="Unassembled WGS sequence"/>
</dbReference>
<proteinExistence type="predicted"/>
<dbReference type="Gene3D" id="3.90.1300.10">
    <property type="entry name" value="Amidase signature (AS) domain"/>
    <property type="match status" value="1"/>
</dbReference>
<dbReference type="SUPFAM" id="SSF75304">
    <property type="entry name" value="Amidase signature (AS) enzymes"/>
    <property type="match status" value="1"/>
</dbReference>
<gene>
    <name evidence="3" type="primary">atzF</name>
    <name evidence="3" type="ORF">FEK35_00815</name>
</gene>
<keyword evidence="3" id="KW-0378">Hydrolase</keyword>
<dbReference type="OrthoDB" id="182039at2"/>
<dbReference type="InterPro" id="IPR053844">
    <property type="entry name" value="AH_C"/>
</dbReference>
<evidence type="ECO:0000259" key="1">
    <source>
        <dbReference type="Pfam" id="PF01425"/>
    </source>
</evidence>
<feature type="domain" description="Allophanate hydrolase C-terminal" evidence="2">
    <location>
        <begin position="452"/>
        <end position="573"/>
    </location>
</feature>
<reference evidence="3 4" key="1">
    <citation type="submission" date="2019-05" db="EMBL/GenBank/DDBJ databases">
        <title>Genomes sequences of two Nocardia cyriacigeorgica environmental isolates, type strains Nocardia asteroides ATCC 19247 and Nocardia cyriacigeorgica DSM 44484.</title>
        <authorList>
            <person name="Vautrin F."/>
            <person name="Bergeron E."/>
            <person name="Dubost A."/>
            <person name="Abrouk D."/>
            <person name="Rodriguez Nava V."/>
            <person name="Pujic P."/>
        </authorList>
    </citation>
    <scope>NUCLEOTIDE SEQUENCE [LARGE SCALE GENOMIC DNA]</scope>
    <source>
        <strain evidence="3 4">EML 1456</strain>
    </source>
</reference>
<dbReference type="RefSeq" id="WP_138454528.1">
    <property type="nucleotide sequence ID" value="NZ_VBUU01000001.1"/>
</dbReference>
<evidence type="ECO:0000259" key="2">
    <source>
        <dbReference type="Pfam" id="PF21986"/>
    </source>
</evidence>
<evidence type="ECO:0000313" key="4">
    <source>
        <dbReference type="Proteomes" id="UP000308349"/>
    </source>
</evidence>
<accession>A0A5R8PL56</accession>
<dbReference type="InterPro" id="IPR036928">
    <property type="entry name" value="AS_sf"/>
</dbReference>
<organism evidence="3 4">
    <name type="scientific">Nocardia cyriacigeorgica</name>
    <dbReference type="NCBI Taxonomy" id="135487"/>
    <lineage>
        <taxon>Bacteria</taxon>
        <taxon>Bacillati</taxon>
        <taxon>Actinomycetota</taxon>
        <taxon>Actinomycetes</taxon>
        <taxon>Mycobacteriales</taxon>
        <taxon>Nocardiaceae</taxon>
        <taxon>Nocardia</taxon>
    </lineage>
</organism>
<dbReference type="Gene3D" id="3.10.490.10">
    <property type="entry name" value="Gamma-glutamyl cyclotransferase-like"/>
    <property type="match status" value="1"/>
</dbReference>
<dbReference type="EMBL" id="VBUU01000001">
    <property type="protein sequence ID" value="TLG17735.1"/>
    <property type="molecule type" value="Genomic_DNA"/>
</dbReference>
<feature type="domain" description="Amidase" evidence="1">
    <location>
        <begin position="18"/>
        <end position="428"/>
    </location>
</feature>
<dbReference type="InterPro" id="IPR023631">
    <property type="entry name" value="Amidase_dom"/>
</dbReference>
<dbReference type="PANTHER" id="PTHR11895">
    <property type="entry name" value="TRANSAMIDASE"/>
    <property type="match status" value="1"/>
</dbReference>
<dbReference type="GO" id="GO:0004039">
    <property type="term" value="F:allophanate hydrolase activity"/>
    <property type="evidence" value="ECO:0007669"/>
    <property type="project" value="UniProtKB-EC"/>
</dbReference>
<sequence>MTTGLPGNALPGSPTARVAAAYRRIAEVDRPEVWITLRPEAEVTDEAAAIEKRLADGEQLPLAGLLVAVKDNVDVAGLPTTAGCPAFAYTPEETASAVERLIAAGAVVLGKTNLDQFATGLVGTRSPYGAVRNAHAPDLVSGGSSSGSAVAVALGIADIGIGTDTAGSGRVPAALHGIVGIKPTLGVVPVHGVVPACADFDAVTVFATDLERAVAASAIMAGPDPRDPRSRQRPADVLLSAPRQPKLAVPRAADLTALSAPYREAFANTVAGLADSGVSVTEIDISVLLEAALLLYDGAIVAERYAAVGEFLATAPPDSLDPTVTAIIRAAEHTTGPGFATDLDTLTTARAAARKLLDGYDGLLLPTTTEHPTIAAVQADPITINRRMGTFTNFCNLLDMAAVAVPGARTADGSPFGVMVVVPAFADQVAIDIAARLVGTDSTPALFAHDAELAVFGAHLRGQPLHWQLEQIGARFAGEIRTTDAYRLTALDTTPPKPGLVRHGPGQGAPIVGELFGVSAAGLGSFLAALPAPMALANIELEDGRTVVGFACTYDAAVAATDITEFGGWMKYLEQLN</sequence>
<dbReference type="NCBIfam" id="NF006043">
    <property type="entry name" value="PRK08186.1"/>
    <property type="match status" value="1"/>
</dbReference>
<comment type="caution">
    <text evidence="3">The sequence shown here is derived from an EMBL/GenBank/DDBJ whole genome shotgun (WGS) entry which is preliminary data.</text>
</comment>